<dbReference type="AlphaFoldDB" id="A0A135RRC3"/>
<dbReference type="GO" id="GO:0016747">
    <property type="term" value="F:acyltransferase activity, transferring groups other than amino-acyl groups"/>
    <property type="evidence" value="ECO:0007669"/>
    <property type="project" value="InterPro"/>
</dbReference>
<evidence type="ECO:0000313" key="2">
    <source>
        <dbReference type="EMBL" id="KXH26256.1"/>
    </source>
</evidence>
<name>A0A135RRC3_9PEZI</name>
<dbReference type="CDD" id="cd04301">
    <property type="entry name" value="NAT_SF"/>
    <property type="match status" value="1"/>
</dbReference>
<organism evidence="2 3">
    <name type="scientific">Colletotrichum simmondsii</name>
    <dbReference type="NCBI Taxonomy" id="703756"/>
    <lineage>
        <taxon>Eukaryota</taxon>
        <taxon>Fungi</taxon>
        <taxon>Dikarya</taxon>
        <taxon>Ascomycota</taxon>
        <taxon>Pezizomycotina</taxon>
        <taxon>Sordariomycetes</taxon>
        <taxon>Hypocreomycetidae</taxon>
        <taxon>Glomerellales</taxon>
        <taxon>Glomerellaceae</taxon>
        <taxon>Colletotrichum</taxon>
        <taxon>Colletotrichum acutatum species complex</taxon>
    </lineage>
</organism>
<evidence type="ECO:0000313" key="3">
    <source>
        <dbReference type="Proteomes" id="UP000070328"/>
    </source>
</evidence>
<dbReference type="Gene3D" id="3.40.630.30">
    <property type="match status" value="1"/>
</dbReference>
<dbReference type="SUPFAM" id="SSF55729">
    <property type="entry name" value="Acyl-CoA N-acyltransferases (Nat)"/>
    <property type="match status" value="1"/>
</dbReference>
<dbReference type="OrthoDB" id="41532at2759"/>
<dbReference type="InterPro" id="IPR000182">
    <property type="entry name" value="GNAT_dom"/>
</dbReference>
<sequence>MPPSTPLILPKSHPFPAKFQTLLDRYKFLRLTSLLLSPSCFGSTHAREVAFPPEKWVSRLTNPGATTIIIYEDETSSPSSTDESPSTSLDKALTAEWLATLTINGPLDSETLSASFHDFGPTHQSSPDVPVFQYVINGMFVTPSARGKQLGTKLLEFAKAHVASEIATTHAEGKEKERARISLIVDYDNEPARKTYARSGFEIVRRYWFNDYREGRESRTEAAVMALDL</sequence>
<dbReference type="Proteomes" id="UP000070328">
    <property type="component" value="Unassembled WGS sequence"/>
</dbReference>
<dbReference type="InterPro" id="IPR016181">
    <property type="entry name" value="Acyl_CoA_acyltransferase"/>
</dbReference>
<evidence type="ECO:0000259" key="1">
    <source>
        <dbReference type="PROSITE" id="PS51186"/>
    </source>
</evidence>
<keyword evidence="3" id="KW-1185">Reference proteome</keyword>
<feature type="domain" description="N-acetyltransferase" evidence="1">
    <location>
        <begin position="136"/>
        <end position="229"/>
    </location>
</feature>
<dbReference type="EMBL" id="JFBX01000876">
    <property type="protein sequence ID" value="KXH26256.1"/>
    <property type="molecule type" value="Genomic_DNA"/>
</dbReference>
<gene>
    <name evidence="2" type="ORF">CSIM01_03634</name>
</gene>
<dbReference type="PROSITE" id="PS51186">
    <property type="entry name" value="GNAT"/>
    <property type="match status" value="1"/>
</dbReference>
<proteinExistence type="predicted"/>
<reference evidence="2 3" key="1">
    <citation type="submission" date="2014-02" db="EMBL/GenBank/DDBJ databases">
        <title>The genome sequence of Colletotrichum simmondsii CBS122122.</title>
        <authorList>
            <person name="Baroncelli R."/>
            <person name="Thon M.R."/>
        </authorList>
    </citation>
    <scope>NUCLEOTIDE SEQUENCE [LARGE SCALE GENOMIC DNA]</scope>
    <source>
        <strain evidence="2 3">CBS122122</strain>
    </source>
</reference>
<protein>
    <recommendedName>
        <fullName evidence="1">N-acetyltransferase domain-containing protein</fullName>
    </recommendedName>
</protein>
<accession>A0A135RRC3</accession>
<comment type="caution">
    <text evidence="2">The sequence shown here is derived from an EMBL/GenBank/DDBJ whole genome shotgun (WGS) entry which is preliminary data.</text>
</comment>
<dbReference type="Pfam" id="PF13508">
    <property type="entry name" value="Acetyltransf_7"/>
    <property type="match status" value="1"/>
</dbReference>